<evidence type="ECO:0000313" key="2">
    <source>
        <dbReference type="EMBL" id="MBL0749814.1"/>
    </source>
</evidence>
<comment type="caution">
    <text evidence="2">The sequence shown here is derived from an EMBL/GenBank/DDBJ whole genome shotgun (WGS) entry which is preliminary data.</text>
</comment>
<proteinExistence type="predicted"/>
<accession>A0ABS1LDQ2</accession>
<gene>
    <name evidence="2" type="ORF">JI751_19500</name>
</gene>
<evidence type="ECO:0000256" key="1">
    <source>
        <dbReference type="SAM" id="MobiDB-lite"/>
    </source>
</evidence>
<dbReference type="Proteomes" id="UP000636918">
    <property type="component" value="Unassembled WGS sequence"/>
</dbReference>
<feature type="region of interest" description="Disordered" evidence="1">
    <location>
        <begin position="100"/>
        <end position="122"/>
    </location>
</feature>
<reference evidence="2 3" key="1">
    <citation type="submission" date="2021-01" db="EMBL/GenBank/DDBJ databases">
        <title>Genome seq and assembly of Nocardiodes sp. G10.</title>
        <authorList>
            <person name="Chhetri G."/>
        </authorList>
    </citation>
    <scope>NUCLEOTIDE SEQUENCE [LARGE SCALE GENOMIC DNA]</scope>
    <source>
        <strain evidence="2 3">G10</strain>
    </source>
</reference>
<keyword evidence="3" id="KW-1185">Reference proteome</keyword>
<dbReference type="EMBL" id="JAERSG010000007">
    <property type="protein sequence ID" value="MBL0749814.1"/>
    <property type="molecule type" value="Genomic_DNA"/>
</dbReference>
<sequence>MITLDGAAVRVDDAGLAGLLGDDLGAEDRDTLARAALLPSLDTLRDPLVRVEVRVAGAVVLEHRFAVDRERTVAVLAVRPGLHQLMELPQAHLAAALARTTRTGPRRGTAAERRPAPAGATSRLLSADDDVRHEALREVGATSAWRLRVHWAGEHRDLVVADAADGLLVVDEDDALLPVSATSLYRVFTTALPPEALEPAG</sequence>
<name>A0ABS1LDQ2_9ACTN</name>
<evidence type="ECO:0000313" key="3">
    <source>
        <dbReference type="Proteomes" id="UP000636918"/>
    </source>
</evidence>
<organism evidence="2 3">
    <name type="scientific">Nocardioides baculatus</name>
    <dbReference type="NCBI Taxonomy" id="2801337"/>
    <lineage>
        <taxon>Bacteria</taxon>
        <taxon>Bacillati</taxon>
        <taxon>Actinomycetota</taxon>
        <taxon>Actinomycetes</taxon>
        <taxon>Propionibacteriales</taxon>
        <taxon>Nocardioidaceae</taxon>
        <taxon>Nocardioides</taxon>
    </lineage>
</organism>
<evidence type="ECO:0008006" key="4">
    <source>
        <dbReference type="Google" id="ProtNLM"/>
    </source>
</evidence>
<protein>
    <recommendedName>
        <fullName evidence="4">ESX secretion-associated protein EspG</fullName>
    </recommendedName>
</protein>
<dbReference type="RefSeq" id="WP_201940360.1">
    <property type="nucleotide sequence ID" value="NZ_JAERSG010000007.1"/>
</dbReference>